<sequence length="90" mass="10175">MPPTIWAHQKNKKALILPKKSKHTFLSTVQPKQNKRISRSAAARQNESMPRQSLKPHQYAAASHIFAAKLHICPPRHAAIRDMMPSRCAS</sequence>
<protein>
    <submittedName>
        <fullName evidence="2">Uncharacterized protein</fullName>
    </submittedName>
</protein>
<reference evidence="2" key="1">
    <citation type="journal article" date="2019" name="bioRxiv">
        <title>The Genome of the Zebra Mussel, Dreissena polymorpha: A Resource for Invasive Species Research.</title>
        <authorList>
            <person name="McCartney M.A."/>
            <person name="Auch B."/>
            <person name="Kono T."/>
            <person name="Mallez S."/>
            <person name="Zhang Y."/>
            <person name="Obille A."/>
            <person name="Becker A."/>
            <person name="Abrahante J.E."/>
            <person name="Garbe J."/>
            <person name="Badalamenti J.P."/>
            <person name="Herman A."/>
            <person name="Mangelson H."/>
            <person name="Liachko I."/>
            <person name="Sullivan S."/>
            <person name="Sone E.D."/>
            <person name="Koren S."/>
            <person name="Silverstein K.A.T."/>
            <person name="Beckman K.B."/>
            <person name="Gohl D.M."/>
        </authorList>
    </citation>
    <scope>NUCLEOTIDE SEQUENCE</scope>
    <source>
        <strain evidence="2">Duluth1</strain>
        <tissue evidence="2">Whole animal</tissue>
    </source>
</reference>
<accession>A0A9D4S8U2</accession>
<dbReference type="AlphaFoldDB" id="A0A9D4S8U2"/>
<feature type="region of interest" description="Disordered" evidence="1">
    <location>
        <begin position="26"/>
        <end position="56"/>
    </location>
</feature>
<dbReference type="Proteomes" id="UP000828390">
    <property type="component" value="Unassembled WGS sequence"/>
</dbReference>
<organism evidence="2 3">
    <name type="scientific">Dreissena polymorpha</name>
    <name type="common">Zebra mussel</name>
    <name type="synonym">Mytilus polymorpha</name>
    <dbReference type="NCBI Taxonomy" id="45954"/>
    <lineage>
        <taxon>Eukaryota</taxon>
        <taxon>Metazoa</taxon>
        <taxon>Spiralia</taxon>
        <taxon>Lophotrochozoa</taxon>
        <taxon>Mollusca</taxon>
        <taxon>Bivalvia</taxon>
        <taxon>Autobranchia</taxon>
        <taxon>Heteroconchia</taxon>
        <taxon>Euheterodonta</taxon>
        <taxon>Imparidentia</taxon>
        <taxon>Neoheterodontei</taxon>
        <taxon>Myida</taxon>
        <taxon>Dreissenoidea</taxon>
        <taxon>Dreissenidae</taxon>
        <taxon>Dreissena</taxon>
    </lineage>
</organism>
<evidence type="ECO:0000313" key="2">
    <source>
        <dbReference type="EMBL" id="KAH3895996.1"/>
    </source>
</evidence>
<comment type="caution">
    <text evidence="2">The sequence shown here is derived from an EMBL/GenBank/DDBJ whole genome shotgun (WGS) entry which is preliminary data.</text>
</comment>
<gene>
    <name evidence="2" type="ORF">DPMN_020166</name>
</gene>
<dbReference type="EMBL" id="JAIWYP010000001">
    <property type="protein sequence ID" value="KAH3895996.1"/>
    <property type="molecule type" value="Genomic_DNA"/>
</dbReference>
<evidence type="ECO:0000256" key="1">
    <source>
        <dbReference type="SAM" id="MobiDB-lite"/>
    </source>
</evidence>
<keyword evidence="3" id="KW-1185">Reference proteome</keyword>
<reference evidence="2" key="2">
    <citation type="submission" date="2020-11" db="EMBL/GenBank/DDBJ databases">
        <authorList>
            <person name="McCartney M.A."/>
            <person name="Auch B."/>
            <person name="Kono T."/>
            <person name="Mallez S."/>
            <person name="Becker A."/>
            <person name="Gohl D.M."/>
            <person name="Silverstein K.A.T."/>
            <person name="Koren S."/>
            <person name="Bechman K.B."/>
            <person name="Herman A."/>
            <person name="Abrahante J.E."/>
            <person name="Garbe J."/>
        </authorList>
    </citation>
    <scope>NUCLEOTIDE SEQUENCE</scope>
    <source>
        <strain evidence="2">Duluth1</strain>
        <tissue evidence="2">Whole animal</tissue>
    </source>
</reference>
<evidence type="ECO:0000313" key="3">
    <source>
        <dbReference type="Proteomes" id="UP000828390"/>
    </source>
</evidence>
<name>A0A9D4S8U2_DREPO</name>
<proteinExistence type="predicted"/>